<protein>
    <submittedName>
        <fullName evidence="3">Uncharacterized protein</fullName>
    </submittedName>
</protein>
<dbReference type="AlphaFoldDB" id="A0A915BFP0"/>
<accession>A0A915BFP0</accession>
<reference evidence="3" key="1">
    <citation type="submission" date="2022-11" db="UniProtKB">
        <authorList>
            <consortium name="WormBaseParasite"/>
        </authorList>
    </citation>
    <scope>IDENTIFICATION</scope>
</reference>
<keyword evidence="1" id="KW-0812">Transmembrane</keyword>
<name>A0A915BFP0_PARUN</name>
<dbReference type="WBParaSite" id="PgR038X_g015_t01">
    <property type="protein sequence ID" value="PgR038X_g015_t01"/>
    <property type="gene ID" value="PgR038X_g015"/>
</dbReference>
<dbReference type="Proteomes" id="UP000887569">
    <property type="component" value="Unplaced"/>
</dbReference>
<organism evidence="2 3">
    <name type="scientific">Parascaris univalens</name>
    <name type="common">Nematode worm</name>
    <dbReference type="NCBI Taxonomy" id="6257"/>
    <lineage>
        <taxon>Eukaryota</taxon>
        <taxon>Metazoa</taxon>
        <taxon>Ecdysozoa</taxon>
        <taxon>Nematoda</taxon>
        <taxon>Chromadorea</taxon>
        <taxon>Rhabditida</taxon>
        <taxon>Spirurina</taxon>
        <taxon>Ascaridomorpha</taxon>
        <taxon>Ascaridoidea</taxon>
        <taxon>Ascarididae</taxon>
        <taxon>Parascaris</taxon>
    </lineage>
</organism>
<feature type="transmembrane region" description="Helical" evidence="1">
    <location>
        <begin position="20"/>
        <end position="39"/>
    </location>
</feature>
<proteinExistence type="predicted"/>
<sequence>MNFPSPLRSLCNFLSWQINFSLQIFAFNFEILLVTKKFLRLSARS</sequence>
<evidence type="ECO:0000313" key="2">
    <source>
        <dbReference type="Proteomes" id="UP000887569"/>
    </source>
</evidence>
<evidence type="ECO:0000256" key="1">
    <source>
        <dbReference type="SAM" id="Phobius"/>
    </source>
</evidence>
<keyword evidence="2" id="KW-1185">Reference proteome</keyword>
<keyword evidence="1" id="KW-1133">Transmembrane helix</keyword>
<evidence type="ECO:0000313" key="3">
    <source>
        <dbReference type="WBParaSite" id="PgR038X_g015_t01"/>
    </source>
</evidence>
<keyword evidence="1" id="KW-0472">Membrane</keyword>